<dbReference type="Pfam" id="PF05494">
    <property type="entry name" value="MlaC"/>
    <property type="match status" value="1"/>
</dbReference>
<evidence type="ECO:0000256" key="1">
    <source>
        <dbReference type="SAM" id="SignalP"/>
    </source>
</evidence>
<dbReference type="STRING" id="377629.TERTU_3814"/>
<dbReference type="EMBL" id="CP001614">
    <property type="protein sequence ID" value="ACR14788.1"/>
    <property type="molecule type" value="Genomic_DNA"/>
</dbReference>
<gene>
    <name evidence="2" type="ordered locus">TERTU_3814</name>
</gene>
<dbReference type="PIRSF" id="PIRSF004649">
    <property type="entry name" value="MlaC"/>
    <property type="match status" value="1"/>
</dbReference>
<dbReference type="eggNOG" id="COG2854">
    <property type="taxonomic scope" value="Bacteria"/>
</dbReference>
<sequence>MKKNRPMIWSARHSLVSAMAAMLLVVSQWAAAEQKPASAALDKEGPEYVVQTVTDQLLSLAKDDTAELKKDPEAFYGKVESLLEPSVSFDFIAKNVMGPTYWEQANEKQQEQFVATFKRSLVETLVKGMASNVDLDIQLVSEQSQVLKNKASIVQKVSGPEGSNLVVYSLGKGKSGSWKVLNVVLDGVNLGKTFRSQFAQGVKDNKGDLQAAIEGWSAQTKG</sequence>
<accession>C5BSW6</accession>
<feature type="signal peptide" evidence="1">
    <location>
        <begin position="1"/>
        <end position="32"/>
    </location>
</feature>
<reference evidence="2 3" key="1">
    <citation type="journal article" date="2009" name="PLoS ONE">
        <title>The complete genome of Teredinibacter turnerae T7901: an intracellular endosymbiont of marine wood-boring bivalves (shipworms).</title>
        <authorList>
            <person name="Yang J.C."/>
            <person name="Madupu R."/>
            <person name="Durkin A.S."/>
            <person name="Ekborg N.A."/>
            <person name="Pedamallu C.S."/>
            <person name="Hostetler J.B."/>
            <person name="Radune D."/>
            <person name="Toms B.S."/>
            <person name="Henrissat B."/>
            <person name="Coutinho P.M."/>
            <person name="Schwarz S."/>
            <person name="Field L."/>
            <person name="Trindade-Silva A.E."/>
            <person name="Soares C.A.G."/>
            <person name="Elshahawi S."/>
            <person name="Hanora A."/>
            <person name="Schmidt E.W."/>
            <person name="Haygood M.G."/>
            <person name="Posfai J."/>
            <person name="Benner J."/>
            <person name="Madinger C."/>
            <person name="Nove J."/>
            <person name="Anton B."/>
            <person name="Chaudhary K."/>
            <person name="Foster J."/>
            <person name="Holman A."/>
            <person name="Kumar S."/>
            <person name="Lessard P.A."/>
            <person name="Luyten Y.A."/>
            <person name="Slatko B."/>
            <person name="Wood N."/>
            <person name="Wu B."/>
            <person name="Teplitski M."/>
            <person name="Mougous J.D."/>
            <person name="Ward N."/>
            <person name="Eisen J.A."/>
            <person name="Badger J.H."/>
            <person name="Distel D.L."/>
        </authorList>
    </citation>
    <scope>NUCLEOTIDE SEQUENCE [LARGE SCALE GENOMIC DNA]</scope>
    <source>
        <strain evidence="3">ATCC 39867 / T7901</strain>
    </source>
</reference>
<dbReference type="Proteomes" id="UP000009080">
    <property type="component" value="Chromosome"/>
</dbReference>
<evidence type="ECO:0000313" key="3">
    <source>
        <dbReference type="Proteomes" id="UP000009080"/>
    </source>
</evidence>
<keyword evidence="1" id="KW-0732">Signal</keyword>
<dbReference type="InterPro" id="IPR008869">
    <property type="entry name" value="MlaC/ttg2D"/>
</dbReference>
<dbReference type="HOGENOM" id="CLU_094502_0_0_6"/>
<dbReference type="PANTHER" id="PTHR36573:SF1">
    <property type="entry name" value="INTERMEMBRANE PHOSPHOLIPID TRANSPORT SYSTEM BINDING PROTEIN MLAC"/>
    <property type="match status" value="1"/>
</dbReference>
<dbReference type="PANTHER" id="PTHR36573">
    <property type="entry name" value="INTERMEMBRANE PHOSPHOLIPID TRANSPORT SYSTEM BINDING PROTEIN MLAC"/>
    <property type="match status" value="1"/>
</dbReference>
<name>C5BSW6_TERTT</name>
<dbReference type="InterPro" id="IPR042245">
    <property type="entry name" value="Tgt2/MlaC_sf"/>
</dbReference>
<proteinExistence type="predicted"/>
<dbReference type="Gene3D" id="3.10.450.710">
    <property type="entry name" value="Tgt2/MlaC"/>
    <property type="match status" value="1"/>
</dbReference>
<evidence type="ECO:0000313" key="2">
    <source>
        <dbReference type="EMBL" id="ACR14788.1"/>
    </source>
</evidence>
<feature type="chain" id="PRO_5002946653" evidence="1">
    <location>
        <begin position="33"/>
        <end position="222"/>
    </location>
</feature>
<dbReference type="KEGG" id="ttu:TERTU_3814"/>
<protein>
    <submittedName>
        <fullName evidence="2">Toluene-tolerance protein</fullName>
    </submittedName>
</protein>
<dbReference type="RefSeq" id="WP_015820902.1">
    <property type="nucleotide sequence ID" value="NC_012997.1"/>
</dbReference>
<keyword evidence="3" id="KW-1185">Reference proteome</keyword>
<organism evidence="2 3">
    <name type="scientific">Teredinibacter turnerae (strain ATCC 39867 / T7901)</name>
    <dbReference type="NCBI Taxonomy" id="377629"/>
    <lineage>
        <taxon>Bacteria</taxon>
        <taxon>Pseudomonadati</taxon>
        <taxon>Pseudomonadota</taxon>
        <taxon>Gammaproteobacteria</taxon>
        <taxon>Cellvibrionales</taxon>
        <taxon>Cellvibrionaceae</taxon>
        <taxon>Teredinibacter</taxon>
    </lineage>
</organism>
<dbReference type="AlphaFoldDB" id="C5BSW6"/>